<name>A0A4C1VCM4_EUMVA</name>
<evidence type="ECO:0000256" key="8">
    <source>
        <dbReference type="SAM" id="MobiDB-lite"/>
    </source>
</evidence>
<evidence type="ECO:0000313" key="11">
    <source>
        <dbReference type="Proteomes" id="UP000299102"/>
    </source>
</evidence>
<evidence type="ECO:0000256" key="6">
    <source>
        <dbReference type="ARBA" id="ARBA00022989"/>
    </source>
</evidence>
<feature type="transmembrane region" description="Helical" evidence="9">
    <location>
        <begin position="28"/>
        <end position="47"/>
    </location>
</feature>
<evidence type="ECO:0000256" key="9">
    <source>
        <dbReference type="SAM" id="Phobius"/>
    </source>
</evidence>
<dbReference type="InterPro" id="IPR018732">
    <property type="entry name" value="Dpy-19/Dpy-19-like"/>
</dbReference>
<evidence type="ECO:0000256" key="7">
    <source>
        <dbReference type="ARBA" id="ARBA00023136"/>
    </source>
</evidence>
<dbReference type="PANTHER" id="PTHR31488:SF1">
    <property type="entry name" value="C-MANNOSYLTRANSFERASE DPY19L1"/>
    <property type="match status" value="1"/>
</dbReference>
<feature type="transmembrane region" description="Helical" evidence="9">
    <location>
        <begin position="398"/>
        <end position="419"/>
    </location>
</feature>
<comment type="caution">
    <text evidence="10">The sequence shown here is derived from an EMBL/GenBank/DDBJ whole genome shotgun (WGS) entry which is preliminary data.</text>
</comment>
<dbReference type="PANTHER" id="PTHR31488">
    <property type="entry name" value="DPY-19-LIKE 1, LIKE (H. SAPIENS)"/>
    <property type="match status" value="1"/>
</dbReference>
<dbReference type="STRING" id="151549.A0A4C1VCM4"/>
<feature type="compositionally biased region" description="Basic and acidic residues" evidence="8">
    <location>
        <begin position="548"/>
        <end position="664"/>
    </location>
</feature>
<dbReference type="Proteomes" id="UP000299102">
    <property type="component" value="Unassembled WGS sequence"/>
</dbReference>
<organism evidence="10 11">
    <name type="scientific">Eumeta variegata</name>
    <name type="common">Bagworm moth</name>
    <name type="synonym">Eumeta japonica</name>
    <dbReference type="NCBI Taxonomy" id="151549"/>
    <lineage>
        <taxon>Eukaryota</taxon>
        <taxon>Metazoa</taxon>
        <taxon>Ecdysozoa</taxon>
        <taxon>Arthropoda</taxon>
        <taxon>Hexapoda</taxon>
        <taxon>Insecta</taxon>
        <taxon>Pterygota</taxon>
        <taxon>Neoptera</taxon>
        <taxon>Endopterygota</taxon>
        <taxon>Lepidoptera</taxon>
        <taxon>Glossata</taxon>
        <taxon>Ditrysia</taxon>
        <taxon>Tineoidea</taxon>
        <taxon>Psychidae</taxon>
        <taxon>Oiketicinae</taxon>
        <taxon>Eumeta</taxon>
    </lineage>
</organism>
<feature type="transmembrane region" description="Helical" evidence="9">
    <location>
        <begin position="368"/>
        <end position="386"/>
    </location>
</feature>
<keyword evidence="7 9" id="KW-0472">Membrane</keyword>
<keyword evidence="6 9" id="KW-1133">Transmembrane helix</keyword>
<sequence length="933" mass="109652">MFDSDTSDSEEDDFEWPRRQQFLRIRRFLKYLCLGIAILFGTIHYYYVSSLFENDRNFSHLSELEREMSFRTEMGFYYSYYKTIVNENQLKVAISKLIYDRKVEYPKEINAFNRFNIHPEVLIGILYRNLKPWLDTIDPRVCHLVSRDDLKPIESCVGLSEPIFFYLEAIWWLAGITLAIFIMFAFYFRSQFCVQGPWLCVSKESSYVPKGPNFVYPKNQPVCAQEPLHSFCQPLKESGSVAGAVLTGLMYAVNHDNITRVQWTPNERENFAYPFLLLQMWLVTRHLRTHPDEIGALGSQLVLLLVNAICLSLWQFTQFIFLTQVAVFFLMEQLHIIDLKVFCIFLHAHFCGVHIAMFLLLGNEMLKTSFFSAFFLVVSAYGLFFSYLRFKIKRRIHVFLEGSLIICRLILTVALTIWLKSVLTKYFNVQEDSHILDLLYSKLTTYKNFHTMLYTCAPVFDFMPISYFIEVTETGLLPITILTVTLFIYKWFSLPIIFYKNIDTAEEKEKTETPKTANSDDGAVENNNDAKKVKYNKRKNSKNELYADDNKNQDTKNKNDKKNKNDTKNKNDPKNKKDDTKNKSDSKTKNDDTKNKNDDTRNKNDTKIKNDDTKNKNDDIKNDTKNKNGDTKNKNDDKNKNNDTKNKNDNKNKNDEETYRDDDSKDIKHLKEGSKRKIKYDPLVVYLRNIIIDPSIFYHFAQMTAFGILALLFMRLKLLFTPHMCLVASLLMKNIQFPREWTFPRLMIWVVVCTLVGVTTHFGKEHIDKEMSHVGEFSDPEQEALLTWIREETCDAAVFAGPMPLMAAVMLSTRRAIANTPHYEHVDARLRTYNIYKVYGRFTNNELYDVLKKYQVTHLVVEKSYCYGRSKRGCTFEEIWDMEVPALRGRPRLCHRLLTDELEHFFLEYETDKYAVFRIHDYSVRYTPRLYDT</sequence>
<dbReference type="Pfam" id="PF10034">
    <property type="entry name" value="Dpy19"/>
    <property type="match status" value="2"/>
</dbReference>
<keyword evidence="4 10" id="KW-0808">Transferase</keyword>
<comment type="similarity">
    <text evidence="2">Belongs to the dpy-19 family.</text>
</comment>
<keyword evidence="5 9" id="KW-0812">Transmembrane</keyword>
<dbReference type="OrthoDB" id="6019623at2759"/>
<feature type="region of interest" description="Disordered" evidence="8">
    <location>
        <begin position="510"/>
        <end position="664"/>
    </location>
</feature>
<feature type="transmembrane region" description="Helical" evidence="9">
    <location>
        <begin position="300"/>
        <end position="329"/>
    </location>
</feature>
<evidence type="ECO:0000256" key="2">
    <source>
        <dbReference type="ARBA" id="ARBA00008744"/>
    </source>
</evidence>
<evidence type="ECO:0000256" key="5">
    <source>
        <dbReference type="ARBA" id="ARBA00022692"/>
    </source>
</evidence>
<protein>
    <submittedName>
        <fullName evidence="10">Probable C-mannosyltransferase DPY19L1</fullName>
    </submittedName>
</protein>
<feature type="transmembrane region" description="Helical" evidence="9">
    <location>
        <begin position="475"/>
        <end position="492"/>
    </location>
</feature>
<keyword evidence="11" id="KW-1185">Reference proteome</keyword>
<keyword evidence="3 10" id="KW-0328">Glycosyltransferase</keyword>
<dbReference type="GO" id="GO:0005637">
    <property type="term" value="C:nuclear inner membrane"/>
    <property type="evidence" value="ECO:0007669"/>
    <property type="project" value="TreeGrafter"/>
</dbReference>
<evidence type="ECO:0000313" key="10">
    <source>
        <dbReference type="EMBL" id="GBP36280.1"/>
    </source>
</evidence>
<gene>
    <name evidence="10" type="primary">Dpy19l1</name>
    <name evidence="10" type="ORF">EVAR_85528_1</name>
</gene>
<dbReference type="AlphaFoldDB" id="A0A4C1VCM4"/>
<dbReference type="GO" id="GO:0000030">
    <property type="term" value="F:mannosyltransferase activity"/>
    <property type="evidence" value="ECO:0007669"/>
    <property type="project" value="TreeGrafter"/>
</dbReference>
<accession>A0A4C1VCM4</accession>
<evidence type="ECO:0000256" key="4">
    <source>
        <dbReference type="ARBA" id="ARBA00022679"/>
    </source>
</evidence>
<evidence type="ECO:0000256" key="1">
    <source>
        <dbReference type="ARBA" id="ARBA00004141"/>
    </source>
</evidence>
<evidence type="ECO:0000256" key="3">
    <source>
        <dbReference type="ARBA" id="ARBA00022676"/>
    </source>
</evidence>
<reference evidence="10 11" key="1">
    <citation type="journal article" date="2019" name="Commun. Biol.">
        <title>The bagworm genome reveals a unique fibroin gene that provides high tensile strength.</title>
        <authorList>
            <person name="Kono N."/>
            <person name="Nakamura H."/>
            <person name="Ohtoshi R."/>
            <person name="Tomita M."/>
            <person name="Numata K."/>
            <person name="Arakawa K."/>
        </authorList>
    </citation>
    <scope>NUCLEOTIDE SEQUENCE [LARGE SCALE GENOMIC DNA]</scope>
</reference>
<feature type="transmembrane region" description="Helical" evidence="9">
    <location>
        <begin position="169"/>
        <end position="188"/>
    </location>
</feature>
<feature type="transmembrane region" description="Helical" evidence="9">
    <location>
        <begin position="341"/>
        <end position="362"/>
    </location>
</feature>
<feature type="transmembrane region" description="Helical" evidence="9">
    <location>
        <begin position="696"/>
        <end position="714"/>
    </location>
</feature>
<dbReference type="EMBL" id="BGZK01000316">
    <property type="protein sequence ID" value="GBP36280.1"/>
    <property type="molecule type" value="Genomic_DNA"/>
</dbReference>
<feature type="transmembrane region" description="Helical" evidence="9">
    <location>
        <begin position="746"/>
        <end position="763"/>
    </location>
</feature>
<proteinExistence type="inferred from homology"/>
<comment type="subcellular location">
    <subcellularLocation>
        <location evidence="1">Membrane</location>
        <topology evidence="1">Multi-pass membrane protein</topology>
    </subcellularLocation>
</comment>